<protein>
    <submittedName>
        <fullName evidence="1">Uncharacterized protein</fullName>
    </submittedName>
</protein>
<organism evidence="1 2">
    <name type="scientific">Enterocloster lavalensis</name>
    <dbReference type="NCBI Taxonomy" id="460384"/>
    <lineage>
        <taxon>Bacteria</taxon>
        <taxon>Bacillati</taxon>
        <taxon>Bacillota</taxon>
        <taxon>Clostridia</taxon>
        <taxon>Lachnospirales</taxon>
        <taxon>Lachnospiraceae</taxon>
        <taxon>Enterocloster</taxon>
    </lineage>
</organism>
<dbReference type="Pfam" id="PF18742">
    <property type="entry name" value="DpnII-MboI"/>
    <property type="match status" value="1"/>
</dbReference>
<evidence type="ECO:0000313" key="2">
    <source>
        <dbReference type="Proteomes" id="UP000198508"/>
    </source>
</evidence>
<evidence type="ECO:0000313" key="1">
    <source>
        <dbReference type="EMBL" id="SET55966.1"/>
    </source>
</evidence>
<dbReference type="EMBL" id="FOIM01000008">
    <property type="protein sequence ID" value="SET55966.1"/>
    <property type="molecule type" value="Genomic_DNA"/>
</dbReference>
<reference evidence="2" key="1">
    <citation type="submission" date="2016-10" db="EMBL/GenBank/DDBJ databases">
        <authorList>
            <person name="Varghese N."/>
            <person name="Submissions S."/>
        </authorList>
    </citation>
    <scope>NUCLEOTIDE SEQUENCE [LARGE SCALE GENOMIC DNA]</scope>
    <source>
        <strain evidence="2">NLAE-zl-G277</strain>
    </source>
</reference>
<dbReference type="STRING" id="460384.SAMN05216313_108115"/>
<accession>A0A1I0FCI2</accession>
<dbReference type="Proteomes" id="UP000198508">
    <property type="component" value="Unassembled WGS sequence"/>
</dbReference>
<sequence>MGIEAICRWGEKILACRDYPSAKEQFGDWQREVRSALDGSGLSESRKREIGVKLHFVENEFSMEDSRRELDRAIRGTVEALDGLAQRPEESFTGPMAELIVQKILRNFYLYIRTMYQTEVHKKATIGKELLEQIQIGNEYDVQRMLLAIIRPVFPAARAEVVSDNGYSGMRCDLYIDEYDLAIEVKCTRKNMTEKMLTEQLGADGFLYDYHTIYMLIYDKEGIVENPAAFENMLKREYDYDGRQVRAFVIQPATL</sequence>
<dbReference type="RefSeq" id="WP_139201146.1">
    <property type="nucleotide sequence ID" value="NZ_FOIM01000008.1"/>
</dbReference>
<proteinExistence type="predicted"/>
<dbReference type="AlphaFoldDB" id="A0A1I0FCI2"/>
<name>A0A1I0FCI2_9FIRM</name>
<gene>
    <name evidence="1" type="ORF">SAMN05216313_108115</name>
</gene>
<keyword evidence="2" id="KW-1185">Reference proteome</keyword>